<proteinExistence type="predicted"/>
<feature type="chain" id="PRO_5003854491" evidence="1">
    <location>
        <begin position="18"/>
        <end position="135"/>
    </location>
</feature>
<dbReference type="AlphaFoldDB" id="K1WKR7"/>
<dbReference type="InParanoid" id="K1WKR7"/>
<keyword evidence="3" id="KW-1185">Reference proteome</keyword>
<organism evidence="2 3">
    <name type="scientific">Marssonina brunnea f. sp. multigermtubi (strain MB_m1)</name>
    <name type="common">Marssonina leaf spot fungus</name>
    <dbReference type="NCBI Taxonomy" id="1072389"/>
    <lineage>
        <taxon>Eukaryota</taxon>
        <taxon>Fungi</taxon>
        <taxon>Dikarya</taxon>
        <taxon>Ascomycota</taxon>
        <taxon>Pezizomycotina</taxon>
        <taxon>Leotiomycetes</taxon>
        <taxon>Helotiales</taxon>
        <taxon>Drepanopezizaceae</taxon>
        <taxon>Drepanopeziza</taxon>
    </lineage>
</organism>
<dbReference type="HOGENOM" id="CLU_1886202_0_0_1"/>
<feature type="signal peptide" evidence="1">
    <location>
        <begin position="1"/>
        <end position="17"/>
    </location>
</feature>
<dbReference type="KEGG" id="mbe:MBM_09081"/>
<evidence type="ECO:0000313" key="2">
    <source>
        <dbReference type="EMBL" id="EKD12852.1"/>
    </source>
</evidence>
<evidence type="ECO:0000313" key="3">
    <source>
        <dbReference type="Proteomes" id="UP000006753"/>
    </source>
</evidence>
<gene>
    <name evidence="2" type="ORF">MBM_09081</name>
</gene>
<dbReference type="EMBL" id="JH921454">
    <property type="protein sequence ID" value="EKD12852.1"/>
    <property type="molecule type" value="Genomic_DNA"/>
</dbReference>
<accession>K1WKR7</accession>
<protein>
    <submittedName>
        <fullName evidence="2">Uncharacterized protein</fullName>
    </submittedName>
</protein>
<evidence type="ECO:0000256" key="1">
    <source>
        <dbReference type="SAM" id="SignalP"/>
    </source>
</evidence>
<keyword evidence="1" id="KW-0732">Signal</keyword>
<reference evidence="2 3" key="1">
    <citation type="journal article" date="2012" name="BMC Genomics">
        <title>Sequencing the genome of Marssonina brunnea reveals fungus-poplar co-evolution.</title>
        <authorList>
            <person name="Zhu S."/>
            <person name="Cao Y.-Z."/>
            <person name="Jiang C."/>
            <person name="Tan B.-Y."/>
            <person name="Wang Z."/>
            <person name="Feng S."/>
            <person name="Zhang L."/>
            <person name="Su X.-H."/>
            <person name="Brejova B."/>
            <person name="Vinar T."/>
            <person name="Xu M."/>
            <person name="Wang M.-X."/>
            <person name="Zhang S.-G."/>
            <person name="Huang M.-R."/>
            <person name="Wu R."/>
            <person name="Zhou Y."/>
        </authorList>
    </citation>
    <scope>NUCLEOTIDE SEQUENCE [LARGE SCALE GENOMIC DNA]</scope>
    <source>
        <strain evidence="2 3">MB_m1</strain>
    </source>
</reference>
<dbReference type="Proteomes" id="UP000006753">
    <property type="component" value="Unassembled WGS sequence"/>
</dbReference>
<sequence>MQFSLAVLAGLVAIAYAEINCSCTGALQLSVQCCPQASLWSEPPSPHHPPQMTQRAVRLITGHSTQTATSANLREPARLITRIVASPAHMAPTAETRRCRCAPPVFYAREAMIEARWRVEGGRWKVEGGRWKVEG</sequence>
<name>K1WKR7_MARBU</name>